<keyword evidence="9" id="KW-0788">Thiol protease</keyword>
<comment type="similarity">
    <text evidence="2">Belongs to the peptidase C19 family.</text>
</comment>
<dbReference type="FunFam" id="3.30.40.10:FF:000900">
    <property type="entry name" value="Ubiquitinyl hydrolase 1"/>
    <property type="match status" value="1"/>
</dbReference>
<dbReference type="InterPro" id="IPR018200">
    <property type="entry name" value="USP_CS"/>
</dbReference>
<evidence type="ECO:0000256" key="6">
    <source>
        <dbReference type="ARBA" id="ARBA00022771"/>
    </source>
</evidence>
<dbReference type="GO" id="GO:0006508">
    <property type="term" value="P:proteolysis"/>
    <property type="evidence" value="ECO:0007669"/>
    <property type="project" value="UniProtKB-KW"/>
</dbReference>
<dbReference type="InterPro" id="IPR001607">
    <property type="entry name" value="Znf_UBP"/>
</dbReference>
<dbReference type="InterPro" id="IPR013083">
    <property type="entry name" value="Znf_RING/FYVE/PHD"/>
</dbReference>
<feature type="domain" description="USP" evidence="14">
    <location>
        <begin position="201"/>
        <end position="1014"/>
    </location>
</feature>
<evidence type="ECO:0000259" key="15">
    <source>
        <dbReference type="PROSITE" id="PS50271"/>
    </source>
</evidence>
<evidence type="ECO:0000256" key="11">
    <source>
        <dbReference type="ARBA" id="ARBA00058678"/>
    </source>
</evidence>
<dbReference type="InterPro" id="IPR028889">
    <property type="entry name" value="USP"/>
</dbReference>
<evidence type="ECO:0000256" key="12">
    <source>
        <dbReference type="PROSITE-ProRule" id="PRU00502"/>
    </source>
</evidence>
<keyword evidence="7" id="KW-0833">Ubl conjugation pathway</keyword>
<evidence type="ECO:0000256" key="3">
    <source>
        <dbReference type="ARBA" id="ARBA00012759"/>
    </source>
</evidence>
<protein>
    <recommendedName>
        <fullName evidence="3">ubiquitinyl hydrolase 1</fullName>
        <ecNumber evidence="3">3.4.19.12</ecNumber>
    </recommendedName>
</protein>
<keyword evidence="6 12" id="KW-0863">Zinc-finger</keyword>
<dbReference type="SUPFAM" id="SSF57850">
    <property type="entry name" value="RING/U-box"/>
    <property type="match status" value="1"/>
</dbReference>
<reference evidence="16" key="1">
    <citation type="submission" date="2018-11" db="EMBL/GenBank/DDBJ databases">
        <authorList>
            <consortium name="Genoscope - CEA"/>
            <person name="William W."/>
        </authorList>
    </citation>
    <scope>NUCLEOTIDE SEQUENCE</scope>
</reference>
<evidence type="ECO:0000256" key="10">
    <source>
        <dbReference type="ARBA" id="ARBA00022833"/>
    </source>
</evidence>
<dbReference type="PROSITE" id="PS50235">
    <property type="entry name" value="USP_3"/>
    <property type="match status" value="1"/>
</dbReference>
<dbReference type="EC" id="3.4.19.12" evidence="3"/>
<keyword evidence="10" id="KW-0862">Zinc</keyword>
<dbReference type="PROSITE" id="PS00972">
    <property type="entry name" value="USP_1"/>
    <property type="match status" value="1"/>
</dbReference>
<dbReference type="AlphaFoldDB" id="A0A3P6BX55"/>
<dbReference type="PROSITE" id="PS00973">
    <property type="entry name" value="USP_2"/>
    <property type="match status" value="1"/>
</dbReference>
<dbReference type="EMBL" id="LR031873">
    <property type="protein sequence ID" value="VDD06868.1"/>
    <property type="molecule type" value="Genomic_DNA"/>
</dbReference>
<dbReference type="SMART" id="SM00290">
    <property type="entry name" value="ZnF_UBP"/>
    <property type="match status" value="1"/>
</dbReference>
<keyword evidence="8" id="KW-0378">Hydrolase</keyword>
<keyword evidence="4" id="KW-0645">Protease</keyword>
<dbReference type="Gene3D" id="3.90.70.10">
    <property type="entry name" value="Cysteine proteinases"/>
    <property type="match status" value="2"/>
</dbReference>
<evidence type="ECO:0000256" key="4">
    <source>
        <dbReference type="ARBA" id="ARBA00022670"/>
    </source>
</evidence>
<dbReference type="PROSITE" id="PS50271">
    <property type="entry name" value="ZF_UBP"/>
    <property type="match status" value="1"/>
</dbReference>
<dbReference type="GO" id="GO:0016579">
    <property type="term" value="P:protein deubiquitination"/>
    <property type="evidence" value="ECO:0007669"/>
    <property type="project" value="InterPro"/>
</dbReference>
<sequence>MGKQLKKGRAPPGGNQFSKKVAKQSAETVMEQRSCVHFDKCVDLNKLLKKMKACERIKCRDCKEGVDMKRRSEGKVSSFSFDAAAKTKRAVWLCLECGHYICGGVGLPTEAHSHVMRHIKMTCHRLVIQCENTRLRWCFACQSLLPFEKEVNGVKVDLLLDAVKLIKERSSKTYSGETVPEDSCSSSSISGEIKGFGYGVRGLVNLGNTCFFNSVLQNLLSLDRLRDRLLKEDPSCGGPLVSSLKKLFTEAISEAGLFNSVINPSAFLGSVCSVAPQFKGYQQHDSHELLRCLLDGLSTEESSLRKKHDGDESEKPTLVDSVFGGEVSSTISCLECGHSSKVYEPFLDLSLPVPSKKQTLSQEERSKLTPPTKVFKNVEDSKDSSEPVSTMTFDNNQVPEIIVTQKDMEEVGSFWCKSFGIEVSHNETDLVSQGGVSDNDDGSAKQKVKEAITQCSKDTASSGIDEAQVWGYPDLGQSSSSANPLYNEELPLLVVDSQVMNMPYQDDVYYDDKTVAEGKGEKQACSIVRQTFESSTETLMHDIDGSAKPDKEAMQCSKETASSEIDEAQVWGYPDIGHSFSSANPCADEEVPLLVADSQVLYMPYKDDKTVAEDKGEASSSYVSGHHDQTVDYVDFSWFFEEPDVSCDDKTVGEYEDEEREGEVSSSLMSSHHGKTVDYVDLNEPDVSCNAKTIKEREGEVSSSLASSHHGQTVDYVDSSGCFDKADVSCNDKTVRKCEGEAPSSFVSSHHGKKIENADYYCFSDEPEISKGPVFGPPTKAEVSEAAFMGVSSISDAEVVLDDSDSPVSVESCLAMFTKPELLSEENAWHCENCSTNLKLQRLREKRELFGNGWVYDNIFNQSFTDFKNWDTLYDDEAVDSEEVVVRSAAIKRVLVNKAPPVLTIHLKRFSQDAQGRLSKLRGHVAFNEFFDLGLYMDMEFRQDEEDQPVYMLAGLVEHSGTMGRGHYVAYIRGDDKERRDSSVWYRASDSFVRTVSFEEVIRSEAYILFYKRI</sequence>
<dbReference type="InterPro" id="IPR038765">
    <property type="entry name" value="Papain-like_cys_pep_sf"/>
</dbReference>
<evidence type="ECO:0000256" key="1">
    <source>
        <dbReference type="ARBA" id="ARBA00000707"/>
    </source>
</evidence>
<feature type="domain" description="UBP-type" evidence="15">
    <location>
        <begin position="33"/>
        <end position="164"/>
    </location>
</feature>
<evidence type="ECO:0000256" key="2">
    <source>
        <dbReference type="ARBA" id="ARBA00009085"/>
    </source>
</evidence>
<dbReference type="SUPFAM" id="SSF54001">
    <property type="entry name" value="Cysteine proteinases"/>
    <property type="match status" value="1"/>
</dbReference>
<comment type="catalytic activity">
    <reaction evidence="1">
        <text>Thiol-dependent hydrolysis of ester, thioester, amide, peptide and isopeptide bonds formed by the C-terminal Gly of ubiquitin (a 76-residue protein attached to proteins as an intracellular targeting signal).</text>
        <dbReference type="EC" id="3.4.19.12"/>
    </reaction>
</comment>
<feature type="region of interest" description="Disordered" evidence="13">
    <location>
        <begin position="1"/>
        <end position="22"/>
    </location>
</feature>
<dbReference type="GO" id="GO:0004843">
    <property type="term" value="F:cysteine-type deubiquitinase activity"/>
    <property type="evidence" value="ECO:0007669"/>
    <property type="project" value="UniProtKB-EC"/>
</dbReference>
<name>A0A3P6BX55_BRAOL</name>
<dbReference type="Pfam" id="PF00443">
    <property type="entry name" value="UCH"/>
    <property type="match status" value="1"/>
</dbReference>
<dbReference type="Pfam" id="PF02148">
    <property type="entry name" value="zf-UBP"/>
    <property type="match status" value="1"/>
</dbReference>
<dbReference type="GO" id="GO:0008270">
    <property type="term" value="F:zinc ion binding"/>
    <property type="evidence" value="ECO:0007669"/>
    <property type="project" value="UniProtKB-KW"/>
</dbReference>
<accession>A0A3P6BX55</accession>
<dbReference type="InterPro" id="IPR050164">
    <property type="entry name" value="Peptidase_C19"/>
</dbReference>
<gene>
    <name evidence="16" type="ORF">BOLC4T23225H</name>
</gene>
<dbReference type="GO" id="GO:0005829">
    <property type="term" value="C:cytosol"/>
    <property type="evidence" value="ECO:0007669"/>
    <property type="project" value="TreeGrafter"/>
</dbReference>
<dbReference type="InterPro" id="IPR001394">
    <property type="entry name" value="Peptidase_C19_UCH"/>
</dbReference>
<evidence type="ECO:0000256" key="5">
    <source>
        <dbReference type="ARBA" id="ARBA00022723"/>
    </source>
</evidence>
<proteinExistence type="inferred from homology"/>
<dbReference type="PANTHER" id="PTHR24006">
    <property type="entry name" value="UBIQUITIN CARBOXYL-TERMINAL HYDROLASE"/>
    <property type="match status" value="1"/>
</dbReference>
<dbReference type="GO" id="GO:0005634">
    <property type="term" value="C:nucleus"/>
    <property type="evidence" value="ECO:0007669"/>
    <property type="project" value="TreeGrafter"/>
</dbReference>
<evidence type="ECO:0000256" key="9">
    <source>
        <dbReference type="ARBA" id="ARBA00022807"/>
    </source>
</evidence>
<evidence type="ECO:0000256" key="7">
    <source>
        <dbReference type="ARBA" id="ARBA00022786"/>
    </source>
</evidence>
<evidence type="ECO:0000259" key="14">
    <source>
        <dbReference type="PROSITE" id="PS50235"/>
    </source>
</evidence>
<dbReference type="Gene3D" id="3.30.40.10">
    <property type="entry name" value="Zinc/RING finger domain, C3HC4 (zinc finger)"/>
    <property type="match status" value="1"/>
</dbReference>
<organism evidence="16">
    <name type="scientific">Brassica oleracea</name>
    <name type="common">Wild cabbage</name>
    <dbReference type="NCBI Taxonomy" id="3712"/>
    <lineage>
        <taxon>Eukaryota</taxon>
        <taxon>Viridiplantae</taxon>
        <taxon>Streptophyta</taxon>
        <taxon>Embryophyta</taxon>
        <taxon>Tracheophyta</taxon>
        <taxon>Spermatophyta</taxon>
        <taxon>Magnoliopsida</taxon>
        <taxon>eudicotyledons</taxon>
        <taxon>Gunneridae</taxon>
        <taxon>Pentapetalae</taxon>
        <taxon>rosids</taxon>
        <taxon>malvids</taxon>
        <taxon>Brassicales</taxon>
        <taxon>Brassicaceae</taxon>
        <taxon>Brassiceae</taxon>
        <taxon>Brassica</taxon>
    </lineage>
</organism>
<evidence type="ECO:0000256" key="13">
    <source>
        <dbReference type="SAM" id="MobiDB-lite"/>
    </source>
</evidence>
<evidence type="ECO:0000313" key="16">
    <source>
        <dbReference type="EMBL" id="VDD06868.1"/>
    </source>
</evidence>
<dbReference type="PANTHER" id="PTHR24006:SF781">
    <property type="entry name" value="LD34905P"/>
    <property type="match status" value="1"/>
</dbReference>
<keyword evidence="5" id="KW-0479">Metal-binding</keyword>
<comment type="function">
    <text evidence="11">Recognizes and hydrolyzes the peptide bond at the C-terminal Gly of ubiquitin. Involved in the processing of poly-ubiquitin precursors as well as that of ubiquitinated proteins. Is involved in resistance to the arginine analog canavanine (CAN).</text>
</comment>
<evidence type="ECO:0000256" key="8">
    <source>
        <dbReference type="ARBA" id="ARBA00022801"/>
    </source>
</evidence>